<dbReference type="EMBL" id="CAJGYO010000001">
    <property type="protein sequence ID" value="CAD6204522.1"/>
    <property type="molecule type" value="Genomic_DNA"/>
</dbReference>
<name>A0A811M7N0_9POAL</name>
<sequence length="75" mass="7698">MDLKLKEGSGSGQDDGIIGNEDERGVASASQQQHSSAADVDDDGRSWSKGASEDEGARETTGARAMTLPESDDGG</sequence>
<evidence type="ECO:0000313" key="3">
    <source>
        <dbReference type="Proteomes" id="UP000604825"/>
    </source>
</evidence>
<organism evidence="2 3">
    <name type="scientific">Miscanthus lutarioriparius</name>
    <dbReference type="NCBI Taxonomy" id="422564"/>
    <lineage>
        <taxon>Eukaryota</taxon>
        <taxon>Viridiplantae</taxon>
        <taxon>Streptophyta</taxon>
        <taxon>Embryophyta</taxon>
        <taxon>Tracheophyta</taxon>
        <taxon>Spermatophyta</taxon>
        <taxon>Magnoliopsida</taxon>
        <taxon>Liliopsida</taxon>
        <taxon>Poales</taxon>
        <taxon>Poaceae</taxon>
        <taxon>PACMAD clade</taxon>
        <taxon>Panicoideae</taxon>
        <taxon>Andropogonodae</taxon>
        <taxon>Andropogoneae</taxon>
        <taxon>Saccharinae</taxon>
        <taxon>Miscanthus</taxon>
    </lineage>
</organism>
<protein>
    <submittedName>
        <fullName evidence="2">Uncharacterized protein</fullName>
    </submittedName>
</protein>
<feature type="region of interest" description="Disordered" evidence="1">
    <location>
        <begin position="1"/>
        <end position="75"/>
    </location>
</feature>
<dbReference type="AlphaFoldDB" id="A0A811M7N0"/>
<comment type="caution">
    <text evidence="2">The sequence shown here is derived from an EMBL/GenBank/DDBJ whole genome shotgun (WGS) entry which is preliminary data.</text>
</comment>
<evidence type="ECO:0000313" key="2">
    <source>
        <dbReference type="EMBL" id="CAD6204522.1"/>
    </source>
</evidence>
<evidence type="ECO:0000256" key="1">
    <source>
        <dbReference type="SAM" id="MobiDB-lite"/>
    </source>
</evidence>
<keyword evidence="3" id="KW-1185">Reference proteome</keyword>
<gene>
    <name evidence="2" type="ORF">NCGR_LOCUS2515</name>
</gene>
<feature type="compositionally biased region" description="Basic and acidic residues" evidence="1">
    <location>
        <begin position="43"/>
        <end position="58"/>
    </location>
</feature>
<reference evidence="2" key="1">
    <citation type="submission" date="2020-10" db="EMBL/GenBank/DDBJ databases">
        <authorList>
            <person name="Han B."/>
            <person name="Lu T."/>
            <person name="Zhao Q."/>
            <person name="Huang X."/>
            <person name="Zhao Y."/>
        </authorList>
    </citation>
    <scope>NUCLEOTIDE SEQUENCE</scope>
</reference>
<dbReference type="Proteomes" id="UP000604825">
    <property type="component" value="Unassembled WGS sequence"/>
</dbReference>
<proteinExistence type="predicted"/>
<accession>A0A811M7N0</accession>
<feature type="compositionally biased region" description="Low complexity" evidence="1">
    <location>
        <begin position="26"/>
        <end position="38"/>
    </location>
</feature>